<sequence length="313" mass="33917">MAASPPFASLLLKLAAASFTTAVAFLAFRRHLRDETIAALRRDIRASLLRMREDDAADGDPKPNRRGPPVVVIVGFPAHGKSSVVNTACRALSGEGGPFLARAEAGPSGPSTGVKTRRVFRVAVADPDGGRKEKVKEADGDGEEDDGFPVVDLVDSPDLPEAAKMTQADVERALSLVSPPPECALLVMKCAGPHRIVLRKLPEIAGVVREKGLHLVVVLTHKNALRSMKEAEELRREVALRVKSDCVYLMENYTATGKGTIISNPSAFKNSFSTHCNILAIIRQCIEFAAMHRTHRQSKAKKLSNKTLCIRED</sequence>
<dbReference type="AlphaFoldDB" id="A0A843WY53"/>
<dbReference type="SUPFAM" id="SSF52540">
    <property type="entry name" value="P-loop containing nucleoside triphosphate hydrolases"/>
    <property type="match status" value="1"/>
</dbReference>
<dbReference type="Gene3D" id="3.40.50.300">
    <property type="entry name" value="P-loop containing nucleotide triphosphate hydrolases"/>
    <property type="match status" value="1"/>
</dbReference>
<keyword evidence="3" id="KW-1185">Reference proteome</keyword>
<name>A0A843WY53_COLES</name>
<evidence type="ECO:0008006" key="4">
    <source>
        <dbReference type="Google" id="ProtNLM"/>
    </source>
</evidence>
<accession>A0A843WY53</accession>
<proteinExistence type="predicted"/>
<evidence type="ECO:0000313" key="2">
    <source>
        <dbReference type="EMBL" id="MQM12996.1"/>
    </source>
</evidence>
<evidence type="ECO:0000256" key="1">
    <source>
        <dbReference type="SAM" id="MobiDB-lite"/>
    </source>
</evidence>
<feature type="compositionally biased region" description="Basic and acidic residues" evidence="1">
    <location>
        <begin position="130"/>
        <end position="139"/>
    </location>
</feature>
<protein>
    <recommendedName>
        <fullName evidence="4">G domain-containing protein</fullName>
    </recommendedName>
</protein>
<reference evidence="2" key="1">
    <citation type="submission" date="2017-07" db="EMBL/GenBank/DDBJ databases">
        <title>Taro Niue Genome Assembly and Annotation.</title>
        <authorList>
            <person name="Atibalentja N."/>
            <person name="Keating K."/>
            <person name="Fields C.J."/>
        </authorList>
    </citation>
    <scope>NUCLEOTIDE SEQUENCE</scope>
    <source>
        <strain evidence="2">Niue_2</strain>
        <tissue evidence="2">Leaf</tissue>
    </source>
</reference>
<dbReference type="Proteomes" id="UP000652761">
    <property type="component" value="Unassembled WGS sequence"/>
</dbReference>
<dbReference type="InterPro" id="IPR027417">
    <property type="entry name" value="P-loop_NTPase"/>
</dbReference>
<dbReference type="EMBL" id="NMUH01005522">
    <property type="protein sequence ID" value="MQM12996.1"/>
    <property type="molecule type" value="Genomic_DNA"/>
</dbReference>
<comment type="caution">
    <text evidence="2">The sequence shown here is derived from an EMBL/GenBank/DDBJ whole genome shotgun (WGS) entry which is preliminary data.</text>
</comment>
<dbReference type="OrthoDB" id="1876408at2759"/>
<organism evidence="2 3">
    <name type="scientific">Colocasia esculenta</name>
    <name type="common">Wild taro</name>
    <name type="synonym">Arum esculentum</name>
    <dbReference type="NCBI Taxonomy" id="4460"/>
    <lineage>
        <taxon>Eukaryota</taxon>
        <taxon>Viridiplantae</taxon>
        <taxon>Streptophyta</taxon>
        <taxon>Embryophyta</taxon>
        <taxon>Tracheophyta</taxon>
        <taxon>Spermatophyta</taxon>
        <taxon>Magnoliopsida</taxon>
        <taxon>Liliopsida</taxon>
        <taxon>Araceae</taxon>
        <taxon>Aroideae</taxon>
        <taxon>Colocasieae</taxon>
        <taxon>Colocasia</taxon>
    </lineage>
</organism>
<gene>
    <name evidence="2" type="ORF">Taro_045917</name>
</gene>
<feature type="region of interest" description="Disordered" evidence="1">
    <location>
        <begin position="130"/>
        <end position="150"/>
    </location>
</feature>
<evidence type="ECO:0000313" key="3">
    <source>
        <dbReference type="Proteomes" id="UP000652761"/>
    </source>
</evidence>